<dbReference type="PANTHER" id="PTHR41386:SF1">
    <property type="entry name" value="MEMBRANE PROTEIN"/>
    <property type="match status" value="1"/>
</dbReference>
<dbReference type="AlphaFoldDB" id="A0A6B8RNX1"/>
<evidence type="ECO:0000313" key="2">
    <source>
        <dbReference type="EMBL" id="QGQ97233.1"/>
    </source>
</evidence>
<gene>
    <name evidence="2" type="ORF">EHS13_21265</name>
</gene>
<dbReference type="OrthoDB" id="9795736at2"/>
<dbReference type="PANTHER" id="PTHR41386">
    <property type="entry name" value="INTEGRAL MEMBRANE PROTEIN-RELATED"/>
    <property type="match status" value="1"/>
</dbReference>
<reference evidence="3" key="1">
    <citation type="submission" date="2018-11" db="EMBL/GenBank/DDBJ databases">
        <title>Complete genome sequence of Paenibacillus sp. ML311-T8.</title>
        <authorList>
            <person name="Nam Y.-D."/>
            <person name="Kang J."/>
            <person name="Chung W.-H."/>
            <person name="Park Y.S."/>
        </authorList>
    </citation>
    <scope>NUCLEOTIDE SEQUENCE [LARGE SCALE GENOMIC DNA]</scope>
    <source>
        <strain evidence="3">ML311-T8</strain>
    </source>
</reference>
<sequence length="182" mass="21096">MHCKVGVGEWKMSSESLDERNLVEDLNVKEDQNLSEAHIKRVTEMVNEYKGNIEEHLNHEQEKSTTWAGRLADNIASFGGSWPFIIIFISFLLIWMAWNVLNFTVHFDNSPFILLNLILSCLAALQAPVILMSQNRQAARDKQEAIMDFAINYKAERENLEIQRLLEKMDARLSQIEHRLQP</sequence>
<keyword evidence="3" id="KW-1185">Reference proteome</keyword>
<keyword evidence="1" id="KW-1133">Transmembrane helix</keyword>
<evidence type="ECO:0000313" key="3">
    <source>
        <dbReference type="Proteomes" id="UP000426246"/>
    </source>
</evidence>
<name>A0A6B8RNX1_9BACL</name>
<accession>A0A6B8RNX1</accession>
<dbReference type="InterPro" id="IPR010406">
    <property type="entry name" value="DUF1003"/>
</dbReference>
<dbReference type="Pfam" id="PF06210">
    <property type="entry name" value="DUF1003"/>
    <property type="match status" value="1"/>
</dbReference>
<evidence type="ECO:0000256" key="1">
    <source>
        <dbReference type="SAM" id="Phobius"/>
    </source>
</evidence>
<organism evidence="2 3">
    <name type="scientific">Paenibacillus psychroresistens</name>
    <dbReference type="NCBI Taxonomy" id="1778678"/>
    <lineage>
        <taxon>Bacteria</taxon>
        <taxon>Bacillati</taxon>
        <taxon>Bacillota</taxon>
        <taxon>Bacilli</taxon>
        <taxon>Bacillales</taxon>
        <taxon>Paenibacillaceae</taxon>
        <taxon>Paenibacillus</taxon>
    </lineage>
</organism>
<keyword evidence="1" id="KW-0472">Membrane</keyword>
<dbReference type="KEGG" id="ppsc:EHS13_21265"/>
<feature type="transmembrane region" description="Helical" evidence="1">
    <location>
        <begin position="80"/>
        <end position="101"/>
    </location>
</feature>
<proteinExistence type="predicted"/>
<protein>
    <submittedName>
        <fullName evidence="2">DUF1003 domain-containing protein</fullName>
    </submittedName>
</protein>
<dbReference type="EMBL" id="CP034235">
    <property type="protein sequence ID" value="QGQ97233.1"/>
    <property type="molecule type" value="Genomic_DNA"/>
</dbReference>
<feature type="transmembrane region" description="Helical" evidence="1">
    <location>
        <begin position="113"/>
        <end position="132"/>
    </location>
</feature>
<dbReference type="Proteomes" id="UP000426246">
    <property type="component" value="Chromosome"/>
</dbReference>
<keyword evidence="1" id="KW-0812">Transmembrane</keyword>